<reference evidence="1" key="1">
    <citation type="submission" date="2021-03" db="EMBL/GenBank/DDBJ databases">
        <title>Evolutionary priming and transition to the ectomycorrhizal habit in an iconic lineage of mushroom-forming fungi: is preadaptation a requirement?</title>
        <authorList>
            <consortium name="DOE Joint Genome Institute"/>
            <person name="Looney B.P."/>
            <person name="Miyauchi S."/>
            <person name="Morin E."/>
            <person name="Drula E."/>
            <person name="Courty P.E."/>
            <person name="Chicoki N."/>
            <person name="Fauchery L."/>
            <person name="Kohler A."/>
            <person name="Kuo A."/>
            <person name="LaButti K."/>
            <person name="Pangilinan J."/>
            <person name="Lipzen A."/>
            <person name="Riley R."/>
            <person name="Andreopoulos W."/>
            <person name="He G."/>
            <person name="Johnson J."/>
            <person name="Barry K.W."/>
            <person name="Grigoriev I.V."/>
            <person name="Nagy L."/>
            <person name="Hibbett D."/>
            <person name="Henrissat B."/>
            <person name="Matheny P.B."/>
            <person name="Labbe J."/>
            <person name="Martin A.F."/>
        </authorList>
    </citation>
    <scope>NUCLEOTIDE SEQUENCE</scope>
    <source>
        <strain evidence="1">BPL698</strain>
    </source>
</reference>
<accession>A0ACC0U2E1</accession>
<proteinExistence type="predicted"/>
<dbReference type="EMBL" id="JAGFNK010000215">
    <property type="protein sequence ID" value="KAI9458032.1"/>
    <property type="molecule type" value="Genomic_DNA"/>
</dbReference>
<evidence type="ECO:0000313" key="2">
    <source>
        <dbReference type="Proteomes" id="UP001207468"/>
    </source>
</evidence>
<organism evidence="1 2">
    <name type="scientific">Russula earlei</name>
    <dbReference type="NCBI Taxonomy" id="71964"/>
    <lineage>
        <taxon>Eukaryota</taxon>
        <taxon>Fungi</taxon>
        <taxon>Dikarya</taxon>
        <taxon>Basidiomycota</taxon>
        <taxon>Agaricomycotina</taxon>
        <taxon>Agaricomycetes</taxon>
        <taxon>Russulales</taxon>
        <taxon>Russulaceae</taxon>
        <taxon>Russula</taxon>
    </lineage>
</organism>
<gene>
    <name evidence="1" type="ORF">F5148DRAFT_1221522</name>
</gene>
<sequence length="392" mass="45560">MSSTLPLPPKPDFEPLSSRTPPERRQRSPRRSPPPRSRPPYGDSYQPDYRSRYRDAHGSSRHDSDGRGRDRDDRRYDSRRYEPERRDYDHRRDHDHDRSRDNDSTRDGRVYNRDRGRDYETRENNRGRVQRDNRNRDRRRNTPPRRRSRSRRRDDRSWSPRRRSTSRDRRWRSPTPPPRRSSPRRRSPDARSTADVKKNSPLSSRLSAPPEPKSPLQPDRPADVWRPRRDPSPSPASPQPPSSSETRLSPTPVSSTPLDKGKAKVTPQPAANINEDVKMIDLVPPHSPQHIVQPRKPSPTATNLTTNPKRSRNSHSQTNPATSNATRSSSSFRMPPIPPHEVKEVVKESLNKEASRSPFRQVFASPHTRTDGLGFLEPVDRRPFFISIPLRQ</sequence>
<protein>
    <submittedName>
        <fullName evidence="1">Uncharacterized protein</fullName>
    </submittedName>
</protein>
<evidence type="ECO:0000313" key="1">
    <source>
        <dbReference type="EMBL" id="KAI9458032.1"/>
    </source>
</evidence>
<name>A0ACC0U2E1_9AGAM</name>
<comment type="caution">
    <text evidence="1">The sequence shown here is derived from an EMBL/GenBank/DDBJ whole genome shotgun (WGS) entry which is preliminary data.</text>
</comment>
<dbReference type="Proteomes" id="UP001207468">
    <property type="component" value="Unassembled WGS sequence"/>
</dbReference>
<keyword evidence="2" id="KW-1185">Reference proteome</keyword>